<evidence type="ECO:0000256" key="1">
    <source>
        <dbReference type="SAM" id="MobiDB-lite"/>
    </source>
</evidence>
<comment type="caution">
    <text evidence="2">The sequence shown here is derived from an EMBL/GenBank/DDBJ whole genome shotgun (WGS) entry which is preliminary data.</text>
</comment>
<feature type="region of interest" description="Disordered" evidence="1">
    <location>
        <begin position="1"/>
        <end position="25"/>
    </location>
</feature>
<proteinExistence type="predicted"/>
<name>A0A0F9T6E3_9ZZZZ</name>
<feature type="compositionally biased region" description="Basic and acidic residues" evidence="1">
    <location>
        <begin position="14"/>
        <end position="25"/>
    </location>
</feature>
<organism evidence="2">
    <name type="scientific">marine sediment metagenome</name>
    <dbReference type="NCBI Taxonomy" id="412755"/>
    <lineage>
        <taxon>unclassified sequences</taxon>
        <taxon>metagenomes</taxon>
        <taxon>ecological metagenomes</taxon>
    </lineage>
</organism>
<reference evidence="2" key="1">
    <citation type="journal article" date="2015" name="Nature">
        <title>Complex archaea that bridge the gap between prokaryotes and eukaryotes.</title>
        <authorList>
            <person name="Spang A."/>
            <person name="Saw J.H."/>
            <person name="Jorgensen S.L."/>
            <person name="Zaremba-Niedzwiedzka K."/>
            <person name="Martijn J."/>
            <person name="Lind A.E."/>
            <person name="van Eijk R."/>
            <person name="Schleper C."/>
            <person name="Guy L."/>
            <person name="Ettema T.J."/>
        </authorList>
    </citation>
    <scope>NUCLEOTIDE SEQUENCE</scope>
</reference>
<dbReference type="AlphaFoldDB" id="A0A0F9T6E3"/>
<evidence type="ECO:0000313" key="2">
    <source>
        <dbReference type="EMBL" id="KKN76775.1"/>
    </source>
</evidence>
<accession>A0A0F9T6E3</accession>
<gene>
    <name evidence="2" type="ORF">LCGC14_0367460</name>
</gene>
<sequence>MSDTPDSEGPARTAAEDRTRESRPRRVILRRDENGSYCIFMGREMIQGFCSQFEDITGFSMGVDTQQQVRIAIESIGRRQRARYPDRLDRPDALIRHRDPGEAVMTRATEQGIEQEEVALFSSAHPGNPTITMTWQDEARQALQEQMTRMQHMLNLLESL</sequence>
<dbReference type="EMBL" id="LAZR01000290">
    <property type="protein sequence ID" value="KKN76775.1"/>
    <property type="molecule type" value="Genomic_DNA"/>
</dbReference>
<protein>
    <submittedName>
        <fullName evidence="2">Uncharacterized protein</fullName>
    </submittedName>
</protein>